<gene>
    <name evidence="2" type="primary">LOC137487859</name>
</gene>
<evidence type="ECO:0000313" key="2">
    <source>
        <dbReference type="RefSeq" id="XP_073781704.1"/>
    </source>
</evidence>
<dbReference type="Proteomes" id="UP000000437">
    <property type="component" value="Chromosome 16"/>
</dbReference>
<organism evidence="1 2">
    <name type="scientific">Danio rerio</name>
    <name type="common">Zebrafish</name>
    <name type="synonym">Brachydanio rerio</name>
    <dbReference type="NCBI Taxonomy" id="7955"/>
    <lineage>
        <taxon>Eukaryota</taxon>
        <taxon>Metazoa</taxon>
        <taxon>Chordata</taxon>
        <taxon>Craniata</taxon>
        <taxon>Vertebrata</taxon>
        <taxon>Euteleostomi</taxon>
        <taxon>Actinopterygii</taxon>
        <taxon>Neopterygii</taxon>
        <taxon>Teleostei</taxon>
        <taxon>Ostariophysi</taxon>
        <taxon>Cypriniformes</taxon>
        <taxon>Danionidae</taxon>
        <taxon>Danioninae</taxon>
        <taxon>Danio</taxon>
    </lineage>
</organism>
<protein>
    <submittedName>
        <fullName evidence="2">Uncharacterized protein</fullName>
    </submittedName>
</protein>
<evidence type="ECO:0000313" key="1">
    <source>
        <dbReference type="Proteomes" id="UP000000437"/>
    </source>
</evidence>
<reference evidence="2" key="1">
    <citation type="submission" date="2025-08" db="UniProtKB">
        <authorList>
            <consortium name="RefSeq"/>
        </authorList>
    </citation>
    <scope>IDENTIFICATION</scope>
    <source>
        <strain evidence="2">Tuebingen</strain>
        <tissue evidence="2">Fibroblasts and whole tissue</tissue>
    </source>
</reference>
<name>A0AC58HIB7_DANRE</name>
<sequence length="218" mass="24898">MFSVVEFTSDHSVAVIPDVWKEELDEDIYCYWPPNNAQSLVRKRSLPDKIRWIRLQVHRVFKSSVDYITAQKLMIKAQNTSCPELSDASISGKKQTRLKRPPLRLLESDSDITDIEDSDINNIPQAKKPTLPSPPKRIEKRRNLIKSTESEPSWTCEGRDRFPRAGFYRAIMKSQPGTTSMDAESQIAETLKHAPGLVRRKANRATPQLQDGSMDLFS</sequence>
<proteinExistence type="predicted"/>
<dbReference type="RefSeq" id="XP_073781704.1">
    <property type="nucleotide sequence ID" value="XM_073925603.1"/>
</dbReference>
<keyword evidence="1" id="KW-1185">Reference proteome</keyword>
<accession>A0AC58HIB7</accession>